<dbReference type="Proteomes" id="UP000294847">
    <property type="component" value="Chromosome 3"/>
</dbReference>
<protein>
    <submittedName>
        <fullName evidence="2">Uncharacterized protein</fullName>
    </submittedName>
</protein>
<proteinExistence type="predicted"/>
<evidence type="ECO:0000313" key="3">
    <source>
        <dbReference type="Proteomes" id="UP000294847"/>
    </source>
</evidence>
<sequence>MPTNVSPAAVSRLARPPLEEVNPPAAEGDDDVAHARLHEPVRHRPQSFLRVQDRLGHAAKHRRLRLVNDEMLEALERRGGQLDRGGRVQQHRDAGGARGLHRLQDDGDGDLELHDEQVGLVLESGLDGYSLVQVVVALGAEDDAVLARRLVDHDDGQARLCRVRAHRHTRDVDAVALEIAAQQAAV</sequence>
<name>A0A4P7N7Y6_PYROR</name>
<reference evidence="2 3" key="1">
    <citation type="journal article" date="2019" name="Mol. Biol. Evol.">
        <title>Blast fungal genomes show frequent chromosomal changes, gene gains and losses, and effector gene turnover.</title>
        <authorList>
            <person name="Gomez Luciano L.B."/>
            <person name="Jason Tsai I."/>
            <person name="Chuma I."/>
            <person name="Tosa Y."/>
            <person name="Chen Y.H."/>
            <person name="Li J.Y."/>
            <person name="Li M.Y."/>
            <person name="Jade Lu M.Y."/>
            <person name="Nakayashiki H."/>
            <person name="Li W.H."/>
        </authorList>
    </citation>
    <scope>NUCLEOTIDE SEQUENCE [LARGE SCALE GENOMIC DNA]</scope>
    <source>
        <strain evidence="2">MZ5-1-6</strain>
    </source>
</reference>
<evidence type="ECO:0000256" key="1">
    <source>
        <dbReference type="SAM" id="MobiDB-lite"/>
    </source>
</evidence>
<feature type="region of interest" description="Disordered" evidence="1">
    <location>
        <begin position="1"/>
        <end position="29"/>
    </location>
</feature>
<dbReference type="AlphaFoldDB" id="A0A4P7N7Y6"/>
<accession>A0A4P7N7Y6</accession>
<dbReference type="EMBL" id="CP034206">
    <property type="protein sequence ID" value="QBZ58817.1"/>
    <property type="molecule type" value="Genomic_DNA"/>
</dbReference>
<evidence type="ECO:0000313" key="2">
    <source>
        <dbReference type="EMBL" id="QBZ58817.1"/>
    </source>
</evidence>
<gene>
    <name evidence="2" type="ORF">PoMZ_03775</name>
</gene>
<organism evidence="2 3">
    <name type="scientific">Pyricularia oryzae</name>
    <name type="common">Rice blast fungus</name>
    <name type="synonym">Magnaporthe oryzae</name>
    <dbReference type="NCBI Taxonomy" id="318829"/>
    <lineage>
        <taxon>Eukaryota</taxon>
        <taxon>Fungi</taxon>
        <taxon>Dikarya</taxon>
        <taxon>Ascomycota</taxon>
        <taxon>Pezizomycotina</taxon>
        <taxon>Sordariomycetes</taxon>
        <taxon>Sordariomycetidae</taxon>
        <taxon>Magnaporthales</taxon>
        <taxon>Pyriculariaceae</taxon>
        <taxon>Pyricularia</taxon>
    </lineage>
</organism>